<dbReference type="Gramene" id="TuG1812G0700003131.01.T01">
    <property type="protein sequence ID" value="TuG1812G0700003131.01.T01.cds424751"/>
    <property type="gene ID" value="TuG1812G0700003131.01"/>
</dbReference>
<evidence type="ECO:0000313" key="1">
    <source>
        <dbReference type="EnsemblPlants" id="TuG1812G0700003131.01.T01.cds424751"/>
    </source>
</evidence>
<proteinExistence type="predicted"/>
<dbReference type="EnsemblPlants" id="TuG1812G0700003131.01.T01">
    <property type="protein sequence ID" value="TuG1812G0700003131.01.T01.cds424751"/>
    <property type="gene ID" value="TuG1812G0700003131.01"/>
</dbReference>
<organism evidence="1 2">
    <name type="scientific">Triticum urartu</name>
    <name type="common">Red wild einkorn</name>
    <name type="synonym">Crithodium urartu</name>
    <dbReference type="NCBI Taxonomy" id="4572"/>
    <lineage>
        <taxon>Eukaryota</taxon>
        <taxon>Viridiplantae</taxon>
        <taxon>Streptophyta</taxon>
        <taxon>Embryophyta</taxon>
        <taxon>Tracheophyta</taxon>
        <taxon>Spermatophyta</taxon>
        <taxon>Magnoliopsida</taxon>
        <taxon>Liliopsida</taxon>
        <taxon>Poales</taxon>
        <taxon>Poaceae</taxon>
        <taxon>BOP clade</taxon>
        <taxon>Pooideae</taxon>
        <taxon>Triticodae</taxon>
        <taxon>Triticeae</taxon>
        <taxon>Triticinae</taxon>
        <taxon>Triticum</taxon>
    </lineage>
</organism>
<dbReference type="AlphaFoldDB" id="A0A8R7R187"/>
<protein>
    <submittedName>
        <fullName evidence="1">Uncharacterized protein</fullName>
    </submittedName>
</protein>
<reference evidence="1" key="3">
    <citation type="submission" date="2022-06" db="UniProtKB">
        <authorList>
            <consortium name="EnsemblPlants"/>
        </authorList>
    </citation>
    <scope>IDENTIFICATION</scope>
</reference>
<accession>A0A8R7R187</accession>
<reference evidence="1" key="2">
    <citation type="submission" date="2018-03" db="EMBL/GenBank/DDBJ databases">
        <title>The Triticum urartu genome reveals the dynamic nature of wheat genome evolution.</title>
        <authorList>
            <person name="Ling H."/>
            <person name="Ma B."/>
            <person name="Shi X."/>
            <person name="Liu H."/>
            <person name="Dong L."/>
            <person name="Sun H."/>
            <person name="Cao Y."/>
            <person name="Gao Q."/>
            <person name="Zheng S."/>
            <person name="Li Y."/>
            <person name="Yu Y."/>
            <person name="Du H."/>
            <person name="Qi M."/>
            <person name="Li Y."/>
            <person name="Yu H."/>
            <person name="Cui Y."/>
            <person name="Wang N."/>
            <person name="Chen C."/>
            <person name="Wu H."/>
            <person name="Zhao Y."/>
            <person name="Zhang J."/>
            <person name="Li Y."/>
            <person name="Zhou W."/>
            <person name="Zhang B."/>
            <person name="Hu W."/>
            <person name="Eijk M."/>
            <person name="Tang J."/>
            <person name="Witsenboer H."/>
            <person name="Zhao S."/>
            <person name="Li Z."/>
            <person name="Zhang A."/>
            <person name="Wang D."/>
            <person name="Liang C."/>
        </authorList>
    </citation>
    <scope>NUCLEOTIDE SEQUENCE [LARGE SCALE GENOMIC DNA]</scope>
    <source>
        <strain evidence="1">cv. G1812</strain>
    </source>
</reference>
<reference evidence="2" key="1">
    <citation type="journal article" date="2013" name="Nature">
        <title>Draft genome of the wheat A-genome progenitor Triticum urartu.</title>
        <authorList>
            <person name="Ling H.Q."/>
            <person name="Zhao S."/>
            <person name="Liu D."/>
            <person name="Wang J."/>
            <person name="Sun H."/>
            <person name="Zhang C."/>
            <person name="Fan H."/>
            <person name="Li D."/>
            <person name="Dong L."/>
            <person name="Tao Y."/>
            <person name="Gao C."/>
            <person name="Wu H."/>
            <person name="Li Y."/>
            <person name="Cui Y."/>
            <person name="Guo X."/>
            <person name="Zheng S."/>
            <person name="Wang B."/>
            <person name="Yu K."/>
            <person name="Liang Q."/>
            <person name="Yang W."/>
            <person name="Lou X."/>
            <person name="Chen J."/>
            <person name="Feng M."/>
            <person name="Jian J."/>
            <person name="Zhang X."/>
            <person name="Luo G."/>
            <person name="Jiang Y."/>
            <person name="Liu J."/>
            <person name="Wang Z."/>
            <person name="Sha Y."/>
            <person name="Zhang B."/>
            <person name="Wu H."/>
            <person name="Tang D."/>
            <person name="Shen Q."/>
            <person name="Xue P."/>
            <person name="Zou S."/>
            <person name="Wang X."/>
            <person name="Liu X."/>
            <person name="Wang F."/>
            <person name="Yang Y."/>
            <person name="An X."/>
            <person name="Dong Z."/>
            <person name="Zhang K."/>
            <person name="Zhang X."/>
            <person name="Luo M.C."/>
            <person name="Dvorak J."/>
            <person name="Tong Y."/>
            <person name="Wang J."/>
            <person name="Yang H."/>
            <person name="Li Z."/>
            <person name="Wang D."/>
            <person name="Zhang A."/>
            <person name="Wang J."/>
        </authorList>
    </citation>
    <scope>NUCLEOTIDE SEQUENCE</scope>
    <source>
        <strain evidence="2">cv. G1812</strain>
    </source>
</reference>
<dbReference type="Proteomes" id="UP000015106">
    <property type="component" value="Chromosome 7"/>
</dbReference>
<keyword evidence="2" id="KW-1185">Reference proteome</keyword>
<sequence>MALFICLREGDCRVEVHRLLKLDIDFEALGEPGCVQET</sequence>
<evidence type="ECO:0000313" key="2">
    <source>
        <dbReference type="Proteomes" id="UP000015106"/>
    </source>
</evidence>
<name>A0A8R7R187_TRIUA</name>